<proteinExistence type="predicted"/>
<dbReference type="Proteomes" id="UP000790347">
    <property type="component" value="Unassembled WGS sequence"/>
</dbReference>
<evidence type="ECO:0000313" key="1">
    <source>
        <dbReference type="EMBL" id="KAH9516474.1"/>
    </source>
</evidence>
<organism evidence="1 2">
    <name type="scientific">Dermatophagoides farinae</name>
    <name type="common">American house dust mite</name>
    <dbReference type="NCBI Taxonomy" id="6954"/>
    <lineage>
        <taxon>Eukaryota</taxon>
        <taxon>Metazoa</taxon>
        <taxon>Ecdysozoa</taxon>
        <taxon>Arthropoda</taxon>
        <taxon>Chelicerata</taxon>
        <taxon>Arachnida</taxon>
        <taxon>Acari</taxon>
        <taxon>Acariformes</taxon>
        <taxon>Sarcoptiformes</taxon>
        <taxon>Astigmata</taxon>
        <taxon>Psoroptidia</taxon>
        <taxon>Analgoidea</taxon>
        <taxon>Pyroglyphidae</taxon>
        <taxon>Dermatophagoidinae</taxon>
        <taxon>Dermatophagoides</taxon>
    </lineage>
</organism>
<name>A0A922HXG8_DERFA</name>
<protein>
    <submittedName>
        <fullName evidence="1">Uncharacterized protein</fullName>
    </submittedName>
</protein>
<evidence type="ECO:0000313" key="2">
    <source>
        <dbReference type="Proteomes" id="UP000790347"/>
    </source>
</evidence>
<reference evidence="1" key="1">
    <citation type="submission" date="2013-05" db="EMBL/GenBank/DDBJ databases">
        <authorList>
            <person name="Yim A.K.Y."/>
            <person name="Chan T.F."/>
            <person name="Ji K.M."/>
            <person name="Liu X.Y."/>
            <person name="Zhou J.W."/>
            <person name="Li R.Q."/>
            <person name="Yang K.Y."/>
            <person name="Li J."/>
            <person name="Li M."/>
            <person name="Law P.T.W."/>
            <person name="Wu Y.L."/>
            <person name="Cai Z.L."/>
            <person name="Qin H."/>
            <person name="Bao Y."/>
            <person name="Leung R.K.K."/>
            <person name="Ng P.K.S."/>
            <person name="Zou J."/>
            <person name="Zhong X.J."/>
            <person name="Ran P.X."/>
            <person name="Zhong N.S."/>
            <person name="Liu Z.G."/>
            <person name="Tsui S.K.W."/>
        </authorList>
    </citation>
    <scope>NUCLEOTIDE SEQUENCE</scope>
    <source>
        <strain evidence="1">Derf</strain>
        <tissue evidence="1">Whole organism</tissue>
    </source>
</reference>
<keyword evidence="2" id="KW-1185">Reference proteome</keyword>
<reference evidence="1" key="2">
    <citation type="journal article" date="2022" name="Res Sq">
        <title>Comparative Genomics Reveals Insights into the Divergent Evolution of Astigmatic Mites and Household Pest Adaptations.</title>
        <authorList>
            <person name="Xiong Q."/>
            <person name="Wan A.T.-Y."/>
            <person name="Liu X.-Y."/>
            <person name="Fung C.S.-H."/>
            <person name="Xiao X."/>
            <person name="Malainual N."/>
            <person name="Hou J."/>
            <person name="Wang L."/>
            <person name="Wang M."/>
            <person name="Yang K."/>
            <person name="Cui Y."/>
            <person name="Leung E."/>
            <person name="Nong W."/>
            <person name="Shin S.-K."/>
            <person name="Au S."/>
            <person name="Jeong K.Y."/>
            <person name="Chew F.T."/>
            <person name="Hui J."/>
            <person name="Leung T.F."/>
            <person name="Tungtrongchitr A."/>
            <person name="Zhong N."/>
            <person name="Liu Z."/>
            <person name="Tsui S."/>
        </authorList>
    </citation>
    <scope>NUCLEOTIDE SEQUENCE</scope>
    <source>
        <strain evidence="1">Derf</strain>
        <tissue evidence="1">Whole organism</tissue>
    </source>
</reference>
<comment type="caution">
    <text evidence="1">The sequence shown here is derived from an EMBL/GenBank/DDBJ whole genome shotgun (WGS) entry which is preliminary data.</text>
</comment>
<dbReference type="EMBL" id="ASGP02000003">
    <property type="protein sequence ID" value="KAH9516474.1"/>
    <property type="molecule type" value="Genomic_DNA"/>
</dbReference>
<dbReference type="AlphaFoldDB" id="A0A922HXG8"/>
<sequence>MSIGNFRLGFQMELNPITFPFSIKVLSSSPKYTIPFSVVFSLSHRRASFRCQTPLGLSQFGSRRLVLNDLGVSTFR</sequence>
<accession>A0A922HXG8</accession>
<gene>
    <name evidence="1" type="ORF">DERF_007209</name>
</gene>